<gene>
    <name evidence="3" type="ORF">ACJMK2_017936</name>
</gene>
<dbReference type="PANTHER" id="PTHR21724">
    <property type="entry name" value="SHKT DOMAIN-CONTAINING PROTEIN"/>
    <property type="match status" value="1"/>
</dbReference>
<evidence type="ECO:0000256" key="1">
    <source>
        <dbReference type="PROSITE-ProRule" id="PRU01005"/>
    </source>
</evidence>
<proteinExistence type="predicted"/>
<dbReference type="SMART" id="SM00254">
    <property type="entry name" value="ShKT"/>
    <property type="match status" value="2"/>
</dbReference>
<accession>A0ABD3UBY7</accession>
<protein>
    <recommendedName>
        <fullName evidence="2">ShKT domain-containing protein</fullName>
    </recommendedName>
</protein>
<dbReference type="EMBL" id="JBJQND010000016">
    <property type="protein sequence ID" value="KAL3846996.1"/>
    <property type="molecule type" value="Genomic_DNA"/>
</dbReference>
<feature type="domain" description="ShKT" evidence="2">
    <location>
        <begin position="205"/>
        <end position="239"/>
    </location>
</feature>
<feature type="domain" description="ShKT" evidence="2">
    <location>
        <begin position="244"/>
        <end position="278"/>
    </location>
</feature>
<feature type="disulfide bond" evidence="1">
    <location>
        <begin position="244"/>
        <end position="278"/>
    </location>
</feature>
<evidence type="ECO:0000259" key="2">
    <source>
        <dbReference type="PROSITE" id="PS51670"/>
    </source>
</evidence>
<name>A0ABD3UBY7_SINWO</name>
<dbReference type="InterPro" id="IPR024079">
    <property type="entry name" value="MetalloPept_cat_dom_sf"/>
</dbReference>
<evidence type="ECO:0000313" key="3">
    <source>
        <dbReference type="EMBL" id="KAL3846996.1"/>
    </source>
</evidence>
<organism evidence="3 4">
    <name type="scientific">Sinanodonta woodiana</name>
    <name type="common">Chinese pond mussel</name>
    <name type="synonym">Anodonta woodiana</name>
    <dbReference type="NCBI Taxonomy" id="1069815"/>
    <lineage>
        <taxon>Eukaryota</taxon>
        <taxon>Metazoa</taxon>
        <taxon>Spiralia</taxon>
        <taxon>Lophotrochozoa</taxon>
        <taxon>Mollusca</taxon>
        <taxon>Bivalvia</taxon>
        <taxon>Autobranchia</taxon>
        <taxon>Heteroconchia</taxon>
        <taxon>Palaeoheterodonta</taxon>
        <taxon>Unionida</taxon>
        <taxon>Unionoidea</taxon>
        <taxon>Unionidae</taxon>
        <taxon>Unioninae</taxon>
        <taxon>Sinanodonta</taxon>
    </lineage>
</organism>
<dbReference type="Pfam" id="PF01549">
    <property type="entry name" value="ShK"/>
    <property type="match status" value="2"/>
</dbReference>
<comment type="caution">
    <text evidence="1">Lacks conserved residue(s) required for the propagation of feature annotation.</text>
</comment>
<dbReference type="PROSITE" id="PS51670">
    <property type="entry name" value="SHKT"/>
    <property type="match status" value="2"/>
</dbReference>
<keyword evidence="1" id="KW-1015">Disulfide bond</keyword>
<dbReference type="Proteomes" id="UP001634394">
    <property type="component" value="Unassembled WGS sequence"/>
</dbReference>
<comment type="caution">
    <text evidence="3">The sequence shown here is derived from an EMBL/GenBank/DDBJ whole genome shotgun (WGS) entry which is preliminary data.</text>
</comment>
<dbReference type="InterPro" id="IPR003582">
    <property type="entry name" value="ShKT_dom"/>
</dbReference>
<keyword evidence="4" id="KW-1185">Reference proteome</keyword>
<feature type="disulfide bond" evidence="1">
    <location>
        <begin position="205"/>
        <end position="239"/>
    </location>
</feature>
<evidence type="ECO:0000313" key="4">
    <source>
        <dbReference type="Proteomes" id="UP001634394"/>
    </source>
</evidence>
<dbReference type="AlphaFoldDB" id="A0ABD3UBY7"/>
<reference evidence="3 4" key="1">
    <citation type="submission" date="2024-11" db="EMBL/GenBank/DDBJ databases">
        <title>Chromosome-level genome assembly of the freshwater bivalve Anodonta woodiana.</title>
        <authorList>
            <person name="Chen X."/>
        </authorList>
    </citation>
    <scope>NUCLEOTIDE SEQUENCE [LARGE SCALE GENOMIC DNA]</scope>
    <source>
        <strain evidence="3">MN2024</strain>
        <tissue evidence="3">Gills</tissue>
    </source>
</reference>
<dbReference type="Gene3D" id="3.40.390.10">
    <property type="entry name" value="Collagenase (Catalytic Domain)"/>
    <property type="match status" value="1"/>
</dbReference>
<sequence>MSGRVAVVGENEQTTDIPEHHFLNDSWNARSRGLGATEQAPVSSGGEENILCHTNDRYRPEDIFLHEVSHAVHLLGAKFAISGWDSRLQQVYNHAKSSGLWSSTYALTNYIEYFAEGAQSFFSCNDYSHPPNGIHNEINTHDKLRPYDPQLFQLISEVFPCGNTYLKRCESNRDKESKQVLRMNCDHPSGSGTGGNTITTPSSDCADQHQYCSSWSNAGECTKNPGYMHVYCKKSCSVCSSQSCSDQNELCSSWANTGECSKNPGYMLNSCKKSCHVC</sequence>
<dbReference type="SUPFAM" id="SSF55486">
    <property type="entry name" value="Metalloproteases ('zincins'), catalytic domain"/>
    <property type="match status" value="1"/>
</dbReference>
<dbReference type="PANTHER" id="PTHR21724:SF109">
    <property type="entry name" value="SHKT DOMAIN-CONTAINING PROTEIN"/>
    <property type="match status" value="1"/>
</dbReference>